<evidence type="ECO:0000313" key="2">
    <source>
        <dbReference type="EMBL" id="KAF5180819.1"/>
    </source>
</evidence>
<reference evidence="2 3" key="1">
    <citation type="submission" date="2020-06" db="EMBL/GenBank/DDBJ databases">
        <title>Transcriptomic and genomic resources for Thalictrum thalictroides and T. hernandezii: Facilitating candidate gene discovery in an emerging model plant lineage.</title>
        <authorList>
            <person name="Arias T."/>
            <person name="Riano-Pachon D.M."/>
            <person name="Di Stilio V.S."/>
        </authorList>
    </citation>
    <scope>NUCLEOTIDE SEQUENCE [LARGE SCALE GENOMIC DNA]</scope>
    <source>
        <strain evidence="3">cv. WT478/WT964</strain>
        <tissue evidence="2">Leaves</tissue>
    </source>
</reference>
<comment type="caution">
    <text evidence="2">The sequence shown here is derived from an EMBL/GenBank/DDBJ whole genome shotgun (WGS) entry which is preliminary data.</text>
</comment>
<keyword evidence="3" id="KW-1185">Reference proteome</keyword>
<proteinExistence type="predicted"/>
<feature type="region of interest" description="Disordered" evidence="1">
    <location>
        <begin position="1"/>
        <end position="24"/>
    </location>
</feature>
<dbReference type="EMBL" id="JABWDY010036940">
    <property type="protein sequence ID" value="KAF5180819.1"/>
    <property type="molecule type" value="Genomic_DNA"/>
</dbReference>
<sequence length="358" mass="39832">MAGKGRRNIGPIIDPEPSSPLSSQTVIDNNPPLDDTNTFSTKFNNYPSSGMTTNSKIDLSHIKIDVAKYATFLKPPTPSSCVPSETVKDFVLIGKTGDSVTYLPDGNIGASMKIRMGLREKERMTVIVLNLNVYSSSLLEFFLLSRMFPFRMSEKTVTVEDSAFNDSKVAFIMLSKSILPLDEANVIMTDGEVRCAYYKALIQANITMICMFIYLPVYLCKNHSLTLLQTKDLGAEIFDRSKTLVTKIKDLKTENIYLKDQLQQFRTESDQLITEENQLAAVVAGLKSAASEALLSHLSELTNLTSQVTELEATIKAQELASSIQYQDLLKQFEQAVKNQVQAQLDELMKTLGVELPQ</sequence>
<dbReference type="AlphaFoldDB" id="A0A7J6V6T9"/>
<protein>
    <submittedName>
        <fullName evidence="2">Uncharacterized protein</fullName>
    </submittedName>
</protein>
<evidence type="ECO:0000313" key="3">
    <source>
        <dbReference type="Proteomes" id="UP000554482"/>
    </source>
</evidence>
<name>A0A7J6V6T9_THATH</name>
<accession>A0A7J6V6T9</accession>
<dbReference type="Proteomes" id="UP000554482">
    <property type="component" value="Unassembled WGS sequence"/>
</dbReference>
<organism evidence="2 3">
    <name type="scientific">Thalictrum thalictroides</name>
    <name type="common">Rue-anemone</name>
    <name type="synonym">Anemone thalictroides</name>
    <dbReference type="NCBI Taxonomy" id="46969"/>
    <lineage>
        <taxon>Eukaryota</taxon>
        <taxon>Viridiplantae</taxon>
        <taxon>Streptophyta</taxon>
        <taxon>Embryophyta</taxon>
        <taxon>Tracheophyta</taxon>
        <taxon>Spermatophyta</taxon>
        <taxon>Magnoliopsida</taxon>
        <taxon>Ranunculales</taxon>
        <taxon>Ranunculaceae</taxon>
        <taxon>Thalictroideae</taxon>
        <taxon>Thalictrum</taxon>
    </lineage>
</organism>
<evidence type="ECO:0000256" key="1">
    <source>
        <dbReference type="SAM" id="MobiDB-lite"/>
    </source>
</evidence>
<gene>
    <name evidence="2" type="ORF">FRX31_029594</name>
</gene>